<evidence type="ECO:0000313" key="2">
    <source>
        <dbReference type="Proteomes" id="UP001162501"/>
    </source>
</evidence>
<gene>
    <name evidence="1" type="ORF">MRATA1EN22A_LOCUS29960</name>
</gene>
<feature type="non-terminal residue" evidence="1">
    <location>
        <position position="63"/>
    </location>
</feature>
<evidence type="ECO:0000313" key="1">
    <source>
        <dbReference type="EMBL" id="CAM9213634.1"/>
    </source>
</evidence>
<feature type="non-terminal residue" evidence="1">
    <location>
        <position position="1"/>
    </location>
</feature>
<comment type="caution">
    <text evidence="1">The sequence shown here is derived from an EMBL/GenBank/DDBJ whole genome shotgun (WGS) entry which is preliminary data.</text>
</comment>
<sequence>VRELGPGGLGWSREPRIPPSLLAQSRSPLTWRSQKGLATGVKAFTTLPLRIKLRPAGFPKQPS</sequence>
<organism evidence="1 2">
    <name type="scientific">Rangifer tarandus platyrhynchus</name>
    <name type="common">Svalbard reindeer</name>
    <dbReference type="NCBI Taxonomy" id="3082113"/>
    <lineage>
        <taxon>Eukaryota</taxon>
        <taxon>Metazoa</taxon>
        <taxon>Chordata</taxon>
        <taxon>Craniata</taxon>
        <taxon>Vertebrata</taxon>
        <taxon>Euteleostomi</taxon>
        <taxon>Mammalia</taxon>
        <taxon>Eutheria</taxon>
        <taxon>Laurasiatheria</taxon>
        <taxon>Artiodactyla</taxon>
        <taxon>Ruminantia</taxon>
        <taxon>Pecora</taxon>
        <taxon>Cervidae</taxon>
        <taxon>Odocoileinae</taxon>
        <taxon>Rangifer</taxon>
    </lineage>
</organism>
<protein>
    <submittedName>
        <fullName evidence="1">Uncharacterized protein</fullName>
    </submittedName>
</protein>
<accession>A0ACB1KHA4</accession>
<reference evidence="1" key="1">
    <citation type="submission" date="2025-03" db="EMBL/GenBank/DDBJ databases">
        <authorList>
            <consortium name="ELIXIR-Norway"/>
            <consortium name="Elixir Norway"/>
        </authorList>
    </citation>
    <scope>NUCLEOTIDE SEQUENCE</scope>
</reference>
<dbReference type="EMBL" id="CATOBB020001001">
    <property type="protein sequence ID" value="CAM9213634.1"/>
    <property type="molecule type" value="Genomic_DNA"/>
</dbReference>
<dbReference type="Proteomes" id="UP001162501">
    <property type="component" value="Unassembled WGS sequence"/>
</dbReference>
<name>A0ACB1KHA4_RANTA</name>
<proteinExistence type="predicted"/>